<dbReference type="AlphaFoldDB" id="A0AAD9ALV2"/>
<gene>
    <name evidence="1" type="ORF">CCHR01_06824</name>
</gene>
<comment type="caution">
    <text evidence="1">The sequence shown here is derived from an EMBL/GenBank/DDBJ whole genome shotgun (WGS) entry which is preliminary data.</text>
</comment>
<dbReference type="Proteomes" id="UP001243330">
    <property type="component" value="Unassembled WGS sequence"/>
</dbReference>
<evidence type="ECO:0000313" key="1">
    <source>
        <dbReference type="EMBL" id="KAK1850581.1"/>
    </source>
</evidence>
<sequence>MQMHARRPCSWRTEPLLKIVEAHVRMDMRVMCVSVVSTHSNCAQNPIHTQTNGH</sequence>
<dbReference type="EMBL" id="JAQOWY010000116">
    <property type="protein sequence ID" value="KAK1850581.1"/>
    <property type="molecule type" value="Genomic_DNA"/>
</dbReference>
<reference evidence="1" key="1">
    <citation type="submission" date="2023-01" db="EMBL/GenBank/DDBJ databases">
        <title>Colletotrichum chrysophilum M932 genome sequence.</title>
        <authorList>
            <person name="Baroncelli R."/>
        </authorList>
    </citation>
    <scope>NUCLEOTIDE SEQUENCE</scope>
    <source>
        <strain evidence="1">M932</strain>
    </source>
</reference>
<name>A0AAD9ALV2_9PEZI</name>
<accession>A0AAD9ALV2</accession>
<proteinExistence type="predicted"/>
<evidence type="ECO:0000313" key="2">
    <source>
        <dbReference type="Proteomes" id="UP001243330"/>
    </source>
</evidence>
<protein>
    <submittedName>
        <fullName evidence="1">Uncharacterized protein</fullName>
    </submittedName>
</protein>
<keyword evidence="2" id="KW-1185">Reference proteome</keyword>
<organism evidence="1 2">
    <name type="scientific">Colletotrichum chrysophilum</name>
    <dbReference type="NCBI Taxonomy" id="1836956"/>
    <lineage>
        <taxon>Eukaryota</taxon>
        <taxon>Fungi</taxon>
        <taxon>Dikarya</taxon>
        <taxon>Ascomycota</taxon>
        <taxon>Pezizomycotina</taxon>
        <taxon>Sordariomycetes</taxon>
        <taxon>Hypocreomycetidae</taxon>
        <taxon>Glomerellales</taxon>
        <taxon>Glomerellaceae</taxon>
        <taxon>Colletotrichum</taxon>
        <taxon>Colletotrichum gloeosporioides species complex</taxon>
    </lineage>
</organism>